<evidence type="ECO:0000256" key="1">
    <source>
        <dbReference type="ARBA" id="ARBA00007118"/>
    </source>
</evidence>
<comment type="similarity">
    <text evidence="1">Belongs to the nitroreductase family.</text>
</comment>
<dbReference type="GO" id="GO:0046872">
    <property type="term" value="F:metal ion binding"/>
    <property type="evidence" value="ECO:0007669"/>
    <property type="project" value="UniProtKB-KW"/>
</dbReference>
<evidence type="ECO:0000256" key="5">
    <source>
        <dbReference type="ARBA" id="ARBA00023014"/>
    </source>
</evidence>
<evidence type="ECO:0000259" key="6">
    <source>
        <dbReference type="PROSITE" id="PS51379"/>
    </source>
</evidence>
<dbReference type="SUPFAM" id="SSF54862">
    <property type="entry name" value="4Fe-4S ferredoxins"/>
    <property type="match status" value="1"/>
</dbReference>
<dbReference type="InterPro" id="IPR029479">
    <property type="entry name" value="Nitroreductase"/>
</dbReference>
<keyword evidence="4" id="KW-0408">Iron</keyword>
<reference evidence="7" key="2">
    <citation type="submission" date="2021-04" db="EMBL/GenBank/DDBJ databases">
        <authorList>
            <person name="Gilroy R."/>
        </authorList>
    </citation>
    <scope>NUCLEOTIDE SEQUENCE</scope>
    <source>
        <strain evidence="7">ChiW19-954</strain>
    </source>
</reference>
<dbReference type="Pfam" id="PF13237">
    <property type="entry name" value="Fer4_10"/>
    <property type="match status" value="1"/>
</dbReference>
<keyword evidence="5" id="KW-0411">Iron-sulfur</keyword>
<dbReference type="PANTHER" id="PTHR43673">
    <property type="entry name" value="NAD(P)H NITROREDUCTASE YDGI-RELATED"/>
    <property type="match status" value="1"/>
</dbReference>
<gene>
    <name evidence="7" type="ORF">H9758_00640</name>
</gene>
<keyword evidence="2" id="KW-0479">Metal-binding</keyword>
<dbReference type="Gene3D" id="3.30.70.20">
    <property type="match status" value="1"/>
</dbReference>
<evidence type="ECO:0000256" key="2">
    <source>
        <dbReference type="ARBA" id="ARBA00022723"/>
    </source>
</evidence>
<proteinExistence type="inferred from homology"/>
<dbReference type="GO" id="GO:0016491">
    <property type="term" value="F:oxidoreductase activity"/>
    <property type="evidence" value="ECO:0007669"/>
    <property type="project" value="UniProtKB-KW"/>
</dbReference>
<dbReference type="Proteomes" id="UP000823890">
    <property type="component" value="Unassembled WGS sequence"/>
</dbReference>
<reference evidence="7" key="1">
    <citation type="journal article" date="2021" name="PeerJ">
        <title>Extensive microbial diversity within the chicken gut microbiome revealed by metagenomics and culture.</title>
        <authorList>
            <person name="Gilroy R."/>
            <person name="Ravi A."/>
            <person name="Getino M."/>
            <person name="Pursley I."/>
            <person name="Horton D.L."/>
            <person name="Alikhan N.F."/>
            <person name="Baker D."/>
            <person name="Gharbi K."/>
            <person name="Hall N."/>
            <person name="Watson M."/>
            <person name="Adriaenssens E.M."/>
            <person name="Foster-Nyarko E."/>
            <person name="Jarju S."/>
            <person name="Secka A."/>
            <person name="Antonio M."/>
            <person name="Oren A."/>
            <person name="Chaudhuri R.R."/>
            <person name="La Ragione R."/>
            <person name="Hildebrand F."/>
            <person name="Pallen M.J."/>
        </authorList>
    </citation>
    <scope>NUCLEOTIDE SEQUENCE</scope>
    <source>
        <strain evidence="7">ChiW19-954</strain>
    </source>
</reference>
<dbReference type="EMBL" id="DWWO01000006">
    <property type="protein sequence ID" value="HJC33083.1"/>
    <property type="molecule type" value="Genomic_DNA"/>
</dbReference>
<comment type="caution">
    <text evidence="7">The sequence shown here is derived from an EMBL/GenBank/DDBJ whole genome shotgun (WGS) entry which is preliminary data.</text>
</comment>
<dbReference type="InterPro" id="IPR000415">
    <property type="entry name" value="Nitroreductase-like"/>
</dbReference>
<evidence type="ECO:0000313" key="7">
    <source>
        <dbReference type="EMBL" id="HJC33083.1"/>
    </source>
</evidence>
<dbReference type="InterPro" id="IPR017900">
    <property type="entry name" value="4Fe4S_Fe_S_CS"/>
</dbReference>
<keyword evidence="3" id="KW-0560">Oxidoreductase</keyword>
<name>A0A9D2NKN4_9FIRM</name>
<dbReference type="Gene3D" id="3.40.109.10">
    <property type="entry name" value="NADH Oxidase"/>
    <property type="match status" value="1"/>
</dbReference>
<accession>A0A9D2NKN4</accession>
<dbReference type="Pfam" id="PF00881">
    <property type="entry name" value="Nitroreductase"/>
    <property type="match status" value="1"/>
</dbReference>
<dbReference type="PANTHER" id="PTHR43673:SF10">
    <property type="entry name" value="NADH DEHYDROGENASE_NAD(P)H NITROREDUCTASE XCC3605-RELATED"/>
    <property type="match status" value="1"/>
</dbReference>
<protein>
    <submittedName>
        <fullName evidence="7">Nitroreductase family protein</fullName>
    </submittedName>
</protein>
<organism evidence="7 8">
    <name type="scientific">Candidatus Mediterraneibacter faecipullorum</name>
    <dbReference type="NCBI Taxonomy" id="2838670"/>
    <lineage>
        <taxon>Bacteria</taxon>
        <taxon>Bacillati</taxon>
        <taxon>Bacillota</taxon>
        <taxon>Clostridia</taxon>
        <taxon>Lachnospirales</taxon>
        <taxon>Lachnospiraceae</taxon>
        <taxon>Mediterraneibacter</taxon>
    </lineage>
</organism>
<evidence type="ECO:0000313" key="8">
    <source>
        <dbReference type="Proteomes" id="UP000823890"/>
    </source>
</evidence>
<feature type="domain" description="4Fe-4S ferredoxin-type" evidence="6">
    <location>
        <begin position="1"/>
        <end position="29"/>
    </location>
</feature>
<dbReference type="AlphaFoldDB" id="A0A9D2NKN4"/>
<sequence>MITIDREKCIGCGLCVKDCPAGKLRLEDKKAVYTPECIECGHCVAVCPRAAVAIPEYDMEDVEEYDKDEFSVDPEHFLHAVKFRRSIRAYREQELEKEKLEKILQAGRYTPTAKNTQSCRFIVLKDELEEFKKLLWEEIPELADRMKGEMPQYAMLFKFMYRRWKKDHDADQLFFNAPSCIMVISDNPLDGGLAAANMETMAVAEGAGVLYSGYLQRIIEASPKLKEWLGIPDRHLTACMLIGYPAVTYRRTAPRKKADIIWR</sequence>
<dbReference type="SUPFAM" id="SSF55469">
    <property type="entry name" value="FMN-dependent nitroreductase-like"/>
    <property type="match status" value="1"/>
</dbReference>
<dbReference type="InterPro" id="IPR017896">
    <property type="entry name" value="4Fe4S_Fe-S-bd"/>
</dbReference>
<evidence type="ECO:0000256" key="4">
    <source>
        <dbReference type="ARBA" id="ARBA00023004"/>
    </source>
</evidence>
<dbReference type="PROSITE" id="PS51379">
    <property type="entry name" value="4FE4S_FER_2"/>
    <property type="match status" value="2"/>
</dbReference>
<feature type="domain" description="4Fe-4S ferredoxin-type" evidence="6">
    <location>
        <begin position="30"/>
        <end position="57"/>
    </location>
</feature>
<dbReference type="GO" id="GO:0051536">
    <property type="term" value="F:iron-sulfur cluster binding"/>
    <property type="evidence" value="ECO:0007669"/>
    <property type="project" value="UniProtKB-KW"/>
</dbReference>
<dbReference type="PROSITE" id="PS00198">
    <property type="entry name" value="4FE4S_FER_1"/>
    <property type="match status" value="2"/>
</dbReference>
<evidence type="ECO:0000256" key="3">
    <source>
        <dbReference type="ARBA" id="ARBA00023002"/>
    </source>
</evidence>